<name>A0A0F9DI15_9ZZZZ</name>
<evidence type="ECO:0000313" key="2">
    <source>
        <dbReference type="EMBL" id="KKL61259.1"/>
    </source>
</evidence>
<dbReference type="AlphaFoldDB" id="A0A0F9DI15"/>
<comment type="caution">
    <text evidence="2">The sequence shown here is derived from an EMBL/GenBank/DDBJ whole genome shotgun (WGS) entry which is preliminary data.</text>
</comment>
<feature type="region of interest" description="Disordered" evidence="1">
    <location>
        <begin position="1"/>
        <end position="28"/>
    </location>
</feature>
<sequence>MAGGMGRERDIARAARSLPSAGWSTCQG</sequence>
<protein>
    <submittedName>
        <fullName evidence="2">Uncharacterized protein</fullName>
    </submittedName>
</protein>
<reference evidence="2" key="1">
    <citation type="journal article" date="2015" name="Nature">
        <title>Complex archaea that bridge the gap between prokaryotes and eukaryotes.</title>
        <authorList>
            <person name="Spang A."/>
            <person name="Saw J.H."/>
            <person name="Jorgensen S.L."/>
            <person name="Zaremba-Niedzwiedzka K."/>
            <person name="Martijn J."/>
            <person name="Lind A.E."/>
            <person name="van Eijk R."/>
            <person name="Schleper C."/>
            <person name="Guy L."/>
            <person name="Ettema T.J."/>
        </authorList>
    </citation>
    <scope>NUCLEOTIDE SEQUENCE</scope>
</reference>
<accession>A0A0F9DI15</accession>
<feature type="compositionally biased region" description="Basic and acidic residues" evidence="1">
    <location>
        <begin position="1"/>
        <end position="13"/>
    </location>
</feature>
<feature type="non-terminal residue" evidence="2">
    <location>
        <position position="28"/>
    </location>
</feature>
<proteinExistence type="predicted"/>
<gene>
    <name evidence="2" type="ORF">LCGC14_2197080</name>
</gene>
<dbReference type="EMBL" id="LAZR01028873">
    <property type="protein sequence ID" value="KKL61259.1"/>
    <property type="molecule type" value="Genomic_DNA"/>
</dbReference>
<evidence type="ECO:0000256" key="1">
    <source>
        <dbReference type="SAM" id="MobiDB-lite"/>
    </source>
</evidence>
<organism evidence="2">
    <name type="scientific">marine sediment metagenome</name>
    <dbReference type="NCBI Taxonomy" id="412755"/>
    <lineage>
        <taxon>unclassified sequences</taxon>
        <taxon>metagenomes</taxon>
        <taxon>ecological metagenomes</taxon>
    </lineage>
</organism>